<dbReference type="Gene3D" id="4.10.75.10">
    <property type="entry name" value="Elafin-like"/>
    <property type="match status" value="4"/>
</dbReference>
<dbReference type="InterPro" id="IPR008197">
    <property type="entry name" value="WAP_dom"/>
</dbReference>
<dbReference type="GO" id="GO:0004867">
    <property type="term" value="F:serine-type endopeptidase inhibitor activity"/>
    <property type="evidence" value="ECO:0007669"/>
    <property type="project" value="InterPro"/>
</dbReference>
<dbReference type="InterPro" id="IPR042447">
    <property type="entry name" value="Anosmin-1"/>
</dbReference>
<dbReference type="AlphaFoldDB" id="A0A8S9ZRC7"/>
<evidence type="ECO:0000313" key="5">
    <source>
        <dbReference type="EMBL" id="KAF7635792.1"/>
    </source>
</evidence>
<gene>
    <name evidence="5" type="ORF">Mgra_00004705</name>
</gene>
<reference evidence="5" key="1">
    <citation type="journal article" date="2020" name="Ecol. Evol.">
        <title>Genome structure and content of the rice root-knot nematode (Meloidogyne graminicola).</title>
        <authorList>
            <person name="Phan N.T."/>
            <person name="Danchin E.G.J."/>
            <person name="Klopp C."/>
            <person name="Perfus-Barbeoch L."/>
            <person name="Kozlowski D.K."/>
            <person name="Koutsovoulos G.D."/>
            <person name="Lopez-Roques C."/>
            <person name="Bouchez O."/>
            <person name="Zahm M."/>
            <person name="Besnard G."/>
            <person name="Bellafiore S."/>
        </authorList>
    </citation>
    <scope>NUCLEOTIDE SEQUENCE</scope>
    <source>
        <strain evidence="5">VN-18</strain>
    </source>
</reference>
<evidence type="ECO:0008006" key="7">
    <source>
        <dbReference type="Google" id="ProtNLM"/>
    </source>
</evidence>
<evidence type="ECO:0000256" key="1">
    <source>
        <dbReference type="ARBA" id="ARBA00023157"/>
    </source>
</evidence>
<evidence type="ECO:0000259" key="4">
    <source>
        <dbReference type="PROSITE" id="PS51252"/>
    </source>
</evidence>
<dbReference type="Pfam" id="PF02822">
    <property type="entry name" value="Antistasin"/>
    <property type="match status" value="1"/>
</dbReference>
<dbReference type="PANTHER" id="PTHR14131:SF5">
    <property type="entry name" value="ANOSMIN-1"/>
    <property type="match status" value="1"/>
</dbReference>
<name>A0A8S9ZRC7_9BILA</name>
<comment type="caution">
    <text evidence="2">Lacks conserved residue(s) required for the propagation of feature annotation.</text>
</comment>
<dbReference type="InterPro" id="IPR036645">
    <property type="entry name" value="Elafin-like_sf"/>
</dbReference>
<dbReference type="GO" id="GO:0009986">
    <property type="term" value="C:cell surface"/>
    <property type="evidence" value="ECO:0007669"/>
    <property type="project" value="TreeGrafter"/>
</dbReference>
<dbReference type="Pfam" id="PF00095">
    <property type="entry name" value="WAP"/>
    <property type="match status" value="2"/>
</dbReference>
<dbReference type="InterPro" id="IPR011061">
    <property type="entry name" value="Hirudin/antistatin"/>
</dbReference>
<dbReference type="Proteomes" id="UP000605970">
    <property type="component" value="Unassembled WGS sequence"/>
</dbReference>
<keyword evidence="6" id="KW-1185">Reference proteome</keyword>
<dbReference type="SMART" id="SM00211">
    <property type="entry name" value="TY"/>
    <property type="match status" value="2"/>
</dbReference>
<evidence type="ECO:0000313" key="6">
    <source>
        <dbReference type="Proteomes" id="UP000605970"/>
    </source>
</evidence>
<dbReference type="EMBL" id="JABEBT010000037">
    <property type="protein sequence ID" value="KAF7635792.1"/>
    <property type="molecule type" value="Genomic_DNA"/>
</dbReference>
<dbReference type="PANTHER" id="PTHR14131">
    <property type="entry name" value="ANOSMIN"/>
    <property type="match status" value="1"/>
</dbReference>
<proteinExistence type="predicted"/>
<evidence type="ECO:0000256" key="2">
    <source>
        <dbReference type="PROSITE-ProRule" id="PRU00500"/>
    </source>
</evidence>
<protein>
    <recommendedName>
        <fullName evidence="7">WAP domain-containing protein</fullName>
    </recommendedName>
</protein>
<dbReference type="CDD" id="cd00191">
    <property type="entry name" value="TY"/>
    <property type="match status" value="1"/>
</dbReference>
<dbReference type="GO" id="GO:0005576">
    <property type="term" value="C:extracellular region"/>
    <property type="evidence" value="ECO:0007669"/>
    <property type="project" value="InterPro"/>
</dbReference>
<sequence length="899" mass="103456">MLSLILCIYCLFSNRTILLFMVLGRVMLKLWTSNKNDEIESSSVKIVDINEKENLIIDGECPKIIVNPSTTEWCPVQCFNDLDCSEQPIRKRCCPNECGGWKCISTKNSLLSSSIRPPVQIQPLKNNLNIQQLIKTKNEEDFKREELSQNNIILLRPNNIITNSLLKCESVKCLNPLYECQLVELDCLTKNNPCPTIAKCLLNPCPNGICPFKKSFSNYRLNDKKCEAKCKSDEDCLEKEEKCCFNGCELNNNELIIERPSQTKYKTKIKTTNEQQINELFKKQNIKEEINNNNELINEEIKKIGNCPKISKLKLTMFEQLCNKGYENGNECKDDNDCYGFLKCCSNICGNKLICLYPENEIPKCLLIRISAEIFSKFSDFNKMLKPKCDRYGNYFPIQNSDGFTWCVDNIGNELIGTRTPSESFISCELRRICPLINCDLKCPFGFQLNGLGCPQCICRAPLCDSIQCPLGTVCRYKCPPGFYCQKLGIGENGYCCSGLVLQNNLIISATKCPILPNLLYIQNQTQLNGINGKQIIGCRLTSECKEIRKICCFNGWGSECYKEENEEIKENEEKIKIINLKLENNNELNNKKELILNNELSEVNSKCPNYLINASNPGCVNTCFTNKDCFDRNKYSICCQVGCGKQCKFPEKANLCIHLFEKLDKLSKNKYLINKYQNNNNILLPQCTPNGLFKTIQYDEINGQYWCVNQNTGIELLVLMKIKILKFVIKIQQNVVKMRNEGEEMFEEEKQNNLNNSSQIITTLIAFQSETTQQIQLTTEESSTIFKESLNEEKDNYQCNYYNTNNNSIFNNLLKLPIYCNPNENINFCPNNFKCIRKPFLLKEEEEEEDKLGICCPINKEENELEIQKQFEQNNSEEKEEFYSNCFLPMDQGNKGKY</sequence>
<accession>A0A8S9ZRC7</accession>
<keyword evidence="1" id="KW-1015">Disulfide bond</keyword>
<dbReference type="Gene3D" id="4.10.800.10">
    <property type="entry name" value="Thyroglobulin type-1"/>
    <property type="match status" value="1"/>
</dbReference>
<dbReference type="Pfam" id="PF00086">
    <property type="entry name" value="Thyroglobulin_1"/>
    <property type="match status" value="2"/>
</dbReference>
<dbReference type="GO" id="GO:0030182">
    <property type="term" value="P:neuron differentiation"/>
    <property type="evidence" value="ECO:0007669"/>
    <property type="project" value="TreeGrafter"/>
</dbReference>
<dbReference type="PROSITE" id="PS51162">
    <property type="entry name" value="THYROGLOBULIN_1_2"/>
    <property type="match status" value="1"/>
</dbReference>
<dbReference type="InterPro" id="IPR004094">
    <property type="entry name" value="Antistasin-like"/>
</dbReference>
<organism evidence="5 6">
    <name type="scientific">Meloidogyne graminicola</name>
    <dbReference type="NCBI Taxonomy" id="189291"/>
    <lineage>
        <taxon>Eukaryota</taxon>
        <taxon>Metazoa</taxon>
        <taxon>Ecdysozoa</taxon>
        <taxon>Nematoda</taxon>
        <taxon>Chromadorea</taxon>
        <taxon>Rhabditida</taxon>
        <taxon>Tylenchina</taxon>
        <taxon>Tylenchomorpha</taxon>
        <taxon>Tylenchoidea</taxon>
        <taxon>Meloidogynidae</taxon>
        <taxon>Meloidogyninae</taxon>
        <taxon>Meloidogyne</taxon>
    </lineage>
</organism>
<dbReference type="SUPFAM" id="SSF57610">
    <property type="entry name" value="Thyroglobulin type-1 domain"/>
    <property type="match status" value="2"/>
</dbReference>
<dbReference type="SMART" id="SM00217">
    <property type="entry name" value="WAP"/>
    <property type="match status" value="1"/>
</dbReference>
<dbReference type="Gene3D" id="2.10.22.10">
    <property type="entry name" value="Antistasin, domain 1"/>
    <property type="match status" value="1"/>
</dbReference>
<dbReference type="OrthoDB" id="5853592at2759"/>
<dbReference type="InterPro" id="IPR000716">
    <property type="entry name" value="Thyroglobulin_1"/>
</dbReference>
<dbReference type="InterPro" id="IPR036857">
    <property type="entry name" value="Thyroglobulin_1_sf"/>
</dbReference>
<dbReference type="SUPFAM" id="SSF57256">
    <property type="entry name" value="Elafin-like"/>
    <property type="match status" value="1"/>
</dbReference>
<dbReference type="SUPFAM" id="SSF57262">
    <property type="entry name" value="Leech antihemostatic proteins"/>
    <property type="match status" value="1"/>
</dbReference>
<feature type="domain" description="Thyroglobulin type-1" evidence="3">
    <location>
        <begin position="362"/>
        <end position="428"/>
    </location>
</feature>
<dbReference type="PROSITE" id="PS51252">
    <property type="entry name" value="ANTISTASIN"/>
    <property type="match status" value="1"/>
</dbReference>
<feature type="domain" description="Antistasin-like" evidence="4">
    <location>
        <begin position="434"/>
        <end position="459"/>
    </location>
</feature>
<evidence type="ECO:0000259" key="3">
    <source>
        <dbReference type="PROSITE" id="PS51162"/>
    </source>
</evidence>
<comment type="caution">
    <text evidence="5">The sequence shown here is derived from an EMBL/GenBank/DDBJ whole genome shotgun (WGS) entry which is preliminary data.</text>
</comment>